<gene>
    <name evidence="2" type="ORF">C9427_25600</name>
</gene>
<dbReference type="SMART" id="SM00953">
    <property type="entry name" value="RES"/>
    <property type="match status" value="1"/>
</dbReference>
<organism evidence="2 3">
    <name type="scientific">Mesorhizobium helmanticense</name>
    <dbReference type="NCBI Taxonomy" id="1776423"/>
    <lineage>
        <taxon>Bacteria</taxon>
        <taxon>Pseudomonadati</taxon>
        <taxon>Pseudomonadota</taxon>
        <taxon>Alphaproteobacteria</taxon>
        <taxon>Hyphomicrobiales</taxon>
        <taxon>Phyllobacteriaceae</taxon>
        <taxon>Mesorhizobium</taxon>
    </lineage>
</organism>
<dbReference type="AlphaFoldDB" id="A0A2T4IPD4"/>
<dbReference type="OrthoDB" id="7360548at2"/>
<sequence length="191" mass="21748">MNRFPPRDSRLIDAMEELPVTPYQGHVWRVVREGRDPCQGSSAGNRWDTGQFEVLYTSLERRGAIAEMYFHLKAGQPVFPSKLRYTLHEIEVSLNGIYDLSDRHLLARLGVDIANFGRLDYLYRKAEYPTCQQVGEAAHFLGSMEANDPSGILVPNARYACSNLVIFCQHTVPDQIEPVKDHGLVDWAELR</sequence>
<dbReference type="Pfam" id="PF08808">
    <property type="entry name" value="RES"/>
    <property type="match status" value="1"/>
</dbReference>
<proteinExistence type="predicted"/>
<dbReference type="InterPro" id="IPR014914">
    <property type="entry name" value="RES_dom"/>
</dbReference>
<dbReference type="RefSeq" id="WP_107651851.1">
    <property type="nucleotide sequence ID" value="NZ_PZJX01000047.1"/>
</dbReference>
<evidence type="ECO:0000313" key="3">
    <source>
        <dbReference type="Proteomes" id="UP000240259"/>
    </source>
</evidence>
<reference evidence="2 3" key="1">
    <citation type="submission" date="2018-03" db="EMBL/GenBank/DDBJ databases">
        <title>Genome sequence of the symbiotic type strain Mesorhizobium helmanticense CSLC115NT isolated from Lotus corniculatus nodules.</title>
        <authorList>
            <person name="Sannazzaro A.I."/>
            <person name="Torres Tejerizo G.A."/>
            <person name="Dip D."/>
            <person name="Caballero M."/>
            <person name="Pistorio M."/>
            <person name="Estrella M.J."/>
        </authorList>
    </citation>
    <scope>NUCLEOTIDE SEQUENCE [LARGE SCALE GENOMIC DNA]</scope>
    <source>
        <strain evidence="2 3">CSLC115N</strain>
    </source>
</reference>
<name>A0A2T4IPD4_9HYPH</name>
<dbReference type="EMBL" id="PZJX01000047">
    <property type="protein sequence ID" value="PTE07507.1"/>
    <property type="molecule type" value="Genomic_DNA"/>
</dbReference>
<evidence type="ECO:0000259" key="1">
    <source>
        <dbReference type="SMART" id="SM00953"/>
    </source>
</evidence>
<dbReference type="Proteomes" id="UP000240259">
    <property type="component" value="Unassembled WGS sequence"/>
</dbReference>
<accession>A0A2T4IPD4</accession>
<protein>
    <submittedName>
        <fullName evidence="2">RES domain-containing protein</fullName>
    </submittedName>
</protein>
<comment type="caution">
    <text evidence="2">The sequence shown here is derived from an EMBL/GenBank/DDBJ whole genome shotgun (WGS) entry which is preliminary data.</text>
</comment>
<evidence type="ECO:0000313" key="2">
    <source>
        <dbReference type="EMBL" id="PTE07507.1"/>
    </source>
</evidence>
<keyword evidence="3" id="KW-1185">Reference proteome</keyword>
<feature type="domain" description="RES" evidence="1">
    <location>
        <begin position="37"/>
        <end position="179"/>
    </location>
</feature>